<dbReference type="InterPro" id="IPR007219">
    <property type="entry name" value="XnlR_reg_dom"/>
</dbReference>
<proteinExistence type="predicted"/>
<dbReference type="CDD" id="cd12148">
    <property type="entry name" value="fungal_TF_MHR"/>
    <property type="match status" value="1"/>
</dbReference>
<protein>
    <recommendedName>
        <fullName evidence="2">Xylanolytic transcriptional activator regulatory domain-containing protein</fullName>
    </recommendedName>
</protein>
<dbReference type="Pfam" id="PF04082">
    <property type="entry name" value="Fungal_trans"/>
    <property type="match status" value="1"/>
</dbReference>
<accession>A0A6A6XXY3</accession>
<dbReference type="GO" id="GO:0008270">
    <property type="term" value="F:zinc ion binding"/>
    <property type="evidence" value="ECO:0007669"/>
    <property type="project" value="InterPro"/>
</dbReference>
<keyword evidence="4" id="KW-1185">Reference proteome</keyword>
<dbReference type="GeneID" id="54454325"/>
<organism evidence="3">
    <name type="scientific">Mytilinidion resinicola</name>
    <dbReference type="NCBI Taxonomy" id="574789"/>
    <lineage>
        <taxon>Eukaryota</taxon>
        <taxon>Fungi</taxon>
        <taxon>Dikarya</taxon>
        <taxon>Ascomycota</taxon>
        <taxon>Pezizomycotina</taxon>
        <taxon>Dothideomycetes</taxon>
        <taxon>Pleosporomycetidae</taxon>
        <taxon>Mytilinidiales</taxon>
        <taxon>Mytilinidiaceae</taxon>
        <taxon>Mytilinidion</taxon>
    </lineage>
</organism>
<dbReference type="SMART" id="SM00906">
    <property type="entry name" value="Fungal_trans"/>
    <property type="match status" value="1"/>
</dbReference>
<reference evidence="3 5" key="1">
    <citation type="journal article" date="2020" name="Stud. Mycol.">
        <title>101 Dothideomycetes genomes: a test case for predicting lifestyles and emergence of pathogens.</title>
        <authorList>
            <person name="Haridas S."/>
            <person name="Albert R."/>
            <person name="Binder M."/>
            <person name="Bloem J."/>
            <person name="Labutti K."/>
            <person name="Salamov A."/>
            <person name="Andreopoulos B."/>
            <person name="Baker S."/>
            <person name="Barry K."/>
            <person name="Bills G."/>
            <person name="Bluhm B."/>
            <person name="Cannon C."/>
            <person name="Castanera R."/>
            <person name="Culley D."/>
            <person name="Daum C."/>
            <person name="Ezra D."/>
            <person name="Gonzalez J."/>
            <person name="Henrissat B."/>
            <person name="Kuo A."/>
            <person name="Liang C."/>
            <person name="Lipzen A."/>
            <person name="Lutzoni F."/>
            <person name="Magnuson J."/>
            <person name="Mondo S."/>
            <person name="Nolan M."/>
            <person name="Ohm R."/>
            <person name="Pangilinan J."/>
            <person name="Park H.-J."/>
            <person name="Ramirez L."/>
            <person name="Alfaro M."/>
            <person name="Sun H."/>
            <person name="Tritt A."/>
            <person name="Yoshinaga Y."/>
            <person name="Zwiers L.-H."/>
            <person name="Turgeon B."/>
            <person name="Goodwin S."/>
            <person name="Spatafora J."/>
            <person name="Crous P."/>
            <person name="Grigoriev I."/>
        </authorList>
    </citation>
    <scope>NUCLEOTIDE SEQUENCE</scope>
    <source>
        <strain evidence="3 5">CBS 304.34</strain>
    </source>
</reference>
<evidence type="ECO:0000259" key="2">
    <source>
        <dbReference type="SMART" id="SM00906"/>
    </source>
</evidence>
<dbReference type="RefSeq" id="XP_033568375.1">
    <property type="nucleotide sequence ID" value="XM_033713432.1"/>
</dbReference>
<dbReference type="AlphaFoldDB" id="A0A6A6XXY3"/>
<name>A0A6A6XXY3_9PEZI</name>
<evidence type="ECO:0000256" key="1">
    <source>
        <dbReference type="ARBA" id="ARBA00023242"/>
    </source>
</evidence>
<dbReference type="GO" id="GO:0003677">
    <property type="term" value="F:DNA binding"/>
    <property type="evidence" value="ECO:0007669"/>
    <property type="project" value="InterPro"/>
</dbReference>
<keyword evidence="1" id="KW-0539">Nucleus</keyword>
<reference evidence="5" key="2">
    <citation type="submission" date="2020-04" db="EMBL/GenBank/DDBJ databases">
        <authorList>
            <consortium name="NCBI Genome Project"/>
        </authorList>
    </citation>
    <scope>NUCLEOTIDE SEQUENCE</scope>
    <source>
        <strain evidence="5">CBS 304.34</strain>
    </source>
</reference>
<dbReference type="PROSITE" id="PS00018">
    <property type="entry name" value="EF_HAND_1"/>
    <property type="match status" value="1"/>
</dbReference>
<sequence>MTSPGQEPCRSLSGIGYVLNILEPERANPTTAQHFLIPQSIPSLLDPEDIDYLRAKGVFSLPPSDVCDELLRCYFHHIHPILPILDADRLLNAYVDGGVQKLNLLLMWSIFSVAVNYTRDEVCQRAGFQTRRDMKRAALSRAKCMYDNGREQDKIVLVQSTLLMSFWYSDTEDRTESWHWIGIAISLAQTMGFHRNPDSSQRNSRLSERQRQLWRRLWWCCLYRDRWQSFGVGRPMRIVIEDCDTPSPSADDVLTEAEGLSDAARKFIPHDLVLLTKYWIILLELTASLGNILVGQWRRQTPLLDIKSANALEQKLSTTMGSLFSGLTTPDSSFASFYESLLRLHHSAAIIALFRPYDKGDEQLWGAFGKNATQKIREAASKINLTLDAIFIAGLTNYIGPMAIPLIVPAMHTHLLDLRSPENLVRQIASNKLAFCMTVMDELKVLYPTANFIHDIFARAKLKIESQQSPSEIHAQLQRIPFGARMSTEFETPQSNLATTAGELPHLFIDSTLFDFWDPNSIFPYNFSDIPDVDMNASRAVGYNEFEDTFSNMWQNGQM</sequence>
<reference evidence="5" key="3">
    <citation type="submission" date="2025-04" db="UniProtKB">
        <authorList>
            <consortium name="RefSeq"/>
        </authorList>
    </citation>
    <scope>IDENTIFICATION</scope>
    <source>
        <strain evidence="5">CBS 304.34</strain>
    </source>
</reference>
<dbReference type="PANTHER" id="PTHR47425:SF3">
    <property type="entry name" value="ZN(II)2CYS6 TRANSCRIPTION FACTOR (EUROFUNG)"/>
    <property type="match status" value="1"/>
</dbReference>
<dbReference type="InterPro" id="IPR052761">
    <property type="entry name" value="Fungal_Detox/Toxin_TFs"/>
</dbReference>
<dbReference type="EMBL" id="MU003730">
    <property type="protein sequence ID" value="KAF2801411.1"/>
    <property type="molecule type" value="Genomic_DNA"/>
</dbReference>
<dbReference type="GO" id="GO:0006351">
    <property type="term" value="P:DNA-templated transcription"/>
    <property type="evidence" value="ECO:0007669"/>
    <property type="project" value="InterPro"/>
</dbReference>
<dbReference type="PANTHER" id="PTHR47425">
    <property type="entry name" value="FARB-RELATED"/>
    <property type="match status" value="1"/>
</dbReference>
<evidence type="ECO:0000313" key="4">
    <source>
        <dbReference type="Proteomes" id="UP000504636"/>
    </source>
</evidence>
<dbReference type="Proteomes" id="UP000504636">
    <property type="component" value="Unplaced"/>
</dbReference>
<gene>
    <name evidence="3 5" type="ORF">BDZ99DRAFT_220393</name>
</gene>
<feature type="domain" description="Xylanolytic transcriptional activator regulatory" evidence="2">
    <location>
        <begin position="177"/>
        <end position="254"/>
    </location>
</feature>
<dbReference type="InterPro" id="IPR018247">
    <property type="entry name" value="EF_Hand_1_Ca_BS"/>
</dbReference>
<evidence type="ECO:0000313" key="3">
    <source>
        <dbReference type="EMBL" id="KAF2801411.1"/>
    </source>
</evidence>
<evidence type="ECO:0000313" key="5">
    <source>
        <dbReference type="RefSeq" id="XP_033568375.1"/>
    </source>
</evidence>
<dbReference type="OrthoDB" id="4161332at2759"/>